<dbReference type="Proteomes" id="UP000800035">
    <property type="component" value="Unassembled WGS sequence"/>
</dbReference>
<proteinExistence type="predicted"/>
<name>A0A6A5THV0_9PLEO</name>
<keyword evidence="2" id="KW-1185">Reference proteome</keyword>
<dbReference type="AlphaFoldDB" id="A0A6A5THV0"/>
<dbReference type="EMBL" id="ML977015">
    <property type="protein sequence ID" value="KAF1951714.1"/>
    <property type="molecule type" value="Genomic_DNA"/>
</dbReference>
<sequence>MMYVTWARFQVATANHGKPECADIRAPAAAHLAAPLVRDALQWFAVKKYTSSWTKPQIRSMGMLLMCVPGKWQRGPSERQSWQSNHGKASSERAPLTGLWAFTALCRPLPTSVAAGGMMNCGHVLLRAMAGRVVPFACRVGASSRIMGCSSLTSDRRSPSEARGGGESGLDAECVRRVRGRFSCVCVWAAVHSQLARVTTQRPCCMCCCSLALPTSRGLRLS</sequence>
<evidence type="ECO:0000313" key="1">
    <source>
        <dbReference type="EMBL" id="KAF1951714.1"/>
    </source>
</evidence>
<evidence type="ECO:0000313" key="2">
    <source>
        <dbReference type="Proteomes" id="UP000800035"/>
    </source>
</evidence>
<accession>A0A6A5THV0</accession>
<gene>
    <name evidence="1" type="ORF">CC80DRAFT_192108</name>
</gene>
<organism evidence="1 2">
    <name type="scientific">Byssothecium circinans</name>
    <dbReference type="NCBI Taxonomy" id="147558"/>
    <lineage>
        <taxon>Eukaryota</taxon>
        <taxon>Fungi</taxon>
        <taxon>Dikarya</taxon>
        <taxon>Ascomycota</taxon>
        <taxon>Pezizomycotina</taxon>
        <taxon>Dothideomycetes</taxon>
        <taxon>Pleosporomycetidae</taxon>
        <taxon>Pleosporales</taxon>
        <taxon>Massarineae</taxon>
        <taxon>Massarinaceae</taxon>
        <taxon>Byssothecium</taxon>
    </lineage>
</organism>
<protein>
    <submittedName>
        <fullName evidence="1">Uncharacterized protein</fullName>
    </submittedName>
</protein>
<reference evidence="1" key="1">
    <citation type="journal article" date="2020" name="Stud. Mycol.">
        <title>101 Dothideomycetes genomes: a test case for predicting lifestyles and emergence of pathogens.</title>
        <authorList>
            <person name="Haridas S."/>
            <person name="Albert R."/>
            <person name="Binder M."/>
            <person name="Bloem J."/>
            <person name="Labutti K."/>
            <person name="Salamov A."/>
            <person name="Andreopoulos B."/>
            <person name="Baker S."/>
            <person name="Barry K."/>
            <person name="Bills G."/>
            <person name="Bluhm B."/>
            <person name="Cannon C."/>
            <person name="Castanera R."/>
            <person name="Culley D."/>
            <person name="Daum C."/>
            <person name="Ezra D."/>
            <person name="Gonzalez J."/>
            <person name="Henrissat B."/>
            <person name="Kuo A."/>
            <person name="Liang C."/>
            <person name="Lipzen A."/>
            <person name="Lutzoni F."/>
            <person name="Magnuson J."/>
            <person name="Mondo S."/>
            <person name="Nolan M."/>
            <person name="Ohm R."/>
            <person name="Pangilinan J."/>
            <person name="Park H.-J."/>
            <person name="Ramirez L."/>
            <person name="Alfaro M."/>
            <person name="Sun H."/>
            <person name="Tritt A."/>
            <person name="Yoshinaga Y."/>
            <person name="Zwiers L.-H."/>
            <person name="Turgeon B."/>
            <person name="Goodwin S."/>
            <person name="Spatafora J."/>
            <person name="Crous P."/>
            <person name="Grigoriev I."/>
        </authorList>
    </citation>
    <scope>NUCLEOTIDE SEQUENCE</scope>
    <source>
        <strain evidence="1">CBS 675.92</strain>
    </source>
</reference>